<proteinExistence type="predicted"/>
<evidence type="ECO:0000313" key="1">
    <source>
        <dbReference type="EMBL" id="JAH04889.1"/>
    </source>
</evidence>
<dbReference type="EMBL" id="GBXM01103688">
    <property type="protein sequence ID" value="JAH04889.1"/>
    <property type="molecule type" value="Transcribed_RNA"/>
</dbReference>
<accession>A0A0E9PK68</accession>
<sequence length="21" mass="2252">MTGLITNTTFYCQASFVGPSL</sequence>
<name>A0A0E9PK68_ANGAN</name>
<dbReference type="AlphaFoldDB" id="A0A0E9PK68"/>
<protein>
    <submittedName>
        <fullName evidence="1">Uncharacterized protein</fullName>
    </submittedName>
</protein>
<reference evidence="1" key="1">
    <citation type="submission" date="2014-11" db="EMBL/GenBank/DDBJ databases">
        <authorList>
            <person name="Amaro Gonzalez C."/>
        </authorList>
    </citation>
    <scope>NUCLEOTIDE SEQUENCE</scope>
</reference>
<reference evidence="1" key="2">
    <citation type="journal article" date="2015" name="Fish Shellfish Immunol.">
        <title>Early steps in the European eel (Anguilla anguilla)-Vibrio vulnificus interaction in the gills: Role of the RtxA13 toxin.</title>
        <authorList>
            <person name="Callol A."/>
            <person name="Pajuelo D."/>
            <person name="Ebbesson L."/>
            <person name="Teles M."/>
            <person name="MacKenzie S."/>
            <person name="Amaro C."/>
        </authorList>
    </citation>
    <scope>NUCLEOTIDE SEQUENCE</scope>
</reference>
<organism evidence="1">
    <name type="scientific">Anguilla anguilla</name>
    <name type="common">European freshwater eel</name>
    <name type="synonym">Muraena anguilla</name>
    <dbReference type="NCBI Taxonomy" id="7936"/>
    <lineage>
        <taxon>Eukaryota</taxon>
        <taxon>Metazoa</taxon>
        <taxon>Chordata</taxon>
        <taxon>Craniata</taxon>
        <taxon>Vertebrata</taxon>
        <taxon>Euteleostomi</taxon>
        <taxon>Actinopterygii</taxon>
        <taxon>Neopterygii</taxon>
        <taxon>Teleostei</taxon>
        <taxon>Anguilliformes</taxon>
        <taxon>Anguillidae</taxon>
        <taxon>Anguilla</taxon>
    </lineage>
</organism>